<dbReference type="InterPro" id="IPR007492">
    <property type="entry name" value="LytTR_DNA-bd_dom"/>
</dbReference>
<dbReference type="GO" id="GO:0000156">
    <property type="term" value="F:phosphorelay response regulator activity"/>
    <property type="evidence" value="ECO:0007669"/>
    <property type="project" value="InterPro"/>
</dbReference>
<gene>
    <name evidence="4" type="ORF">GBB04_08095</name>
</gene>
<dbReference type="InterPro" id="IPR046947">
    <property type="entry name" value="LytR-like"/>
</dbReference>
<name>A0A7J5TGR2_9BIFI</name>
<organism evidence="4 5">
    <name type="scientific">Bifidobacterium dentium</name>
    <dbReference type="NCBI Taxonomy" id="1689"/>
    <lineage>
        <taxon>Bacteria</taxon>
        <taxon>Bacillati</taxon>
        <taxon>Actinomycetota</taxon>
        <taxon>Actinomycetes</taxon>
        <taxon>Bifidobacteriales</taxon>
        <taxon>Bifidobacteriaceae</taxon>
        <taxon>Bifidobacterium</taxon>
    </lineage>
</organism>
<dbReference type="GO" id="GO:0003677">
    <property type="term" value="F:DNA binding"/>
    <property type="evidence" value="ECO:0007669"/>
    <property type="project" value="InterPro"/>
</dbReference>
<dbReference type="Proteomes" id="UP000429211">
    <property type="component" value="Unassembled WGS sequence"/>
</dbReference>
<evidence type="ECO:0000256" key="1">
    <source>
        <dbReference type="PROSITE-ProRule" id="PRU00169"/>
    </source>
</evidence>
<evidence type="ECO:0000259" key="3">
    <source>
        <dbReference type="PROSITE" id="PS50930"/>
    </source>
</evidence>
<dbReference type="InterPro" id="IPR011006">
    <property type="entry name" value="CheY-like_superfamily"/>
</dbReference>
<accession>A0A7J5TGR2</accession>
<dbReference type="CDD" id="cd00156">
    <property type="entry name" value="REC"/>
    <property type="match status" value="1"/>
</dbReference>
<feature type="domain" description="HTH LytTR-type" evidence="3">
    <location>
        <begin position="137"/>
        <end position="236"/>
    </location>
</feature>
<dbReference type="PANTHER" id="PTHR37299">
    <property type="entry name" value="TRANSCRIPTIONAL REGULATOR-RELATED"/>
    <property type="match status" value="1"/>
</dbReference>
<proteinExistence type="predicted"/>
<comment type="caution">
    <text evidence="4">The sequence shown here is derived from an EMBL/GenBank/DDBJ whole genome shotgun (WGS) entry which is preliminary data.</text>
</comment>
<dbReference type="AlphaFoldDB" id="A0A7J5TGR2"/>
<dbReference type="PROSITE" id="PS50110">
    <property type="entry name" value="RESPONSE_REGULATORY"/>
    <property type="match status" value="1"/>
</dbReference>
<dbReference type="SUPFAM" id="SSF52172">
    <property type="entry name" value="CheY-like"/>
    <property type="match status" value="1"/>
</dbReference>
<reference evidence="4 5" key="1">
    <citation type="journal article" date="2019" name="Nat. Med.">
        <title>A library of human gut bacterial isolates paired with longitudinal multiomics data enables mechanistic microbiome research.</title>
        <authorList>
            <person name="Poyet M."/>
            <person name="Groussin M."/>
            <person name="Gibbons S.M."/>
            <person name="Avila-Pacheco J."/>
            <person name="Jiang X."/>
            <person name="Kearney S.M."/>
            <person name="Perrotta A.R."/>
            <person name="Berdy B."/>
            <person name="Zhao S."/>
            <person name="Lieberman T.D."/>
            <person name="Swanson P.K."/>
            <person name="Smith M."/>
            <person name="Roesemann S."/>
            <person name="Alexander J.E."/>
            <person name="Rich S.A."/>
            <person name="Livny J."/>
            <person name="Vlamakis H."/>
            <person name="Clish C."/>
            <person name="Bullock K."/>
            <person name="Deik A."/>
            <person name="Scott J."/>
            <person name="Pierce K.A."/>
            <person name="Xavier R.J."/>
            <person name="Alm E.J."/>
        </authorList>
    </citation>
    <scope>NUCLEOTIDE SEQUENCE [LARGE SCALE GENOMIC DNA]</scope>
    <source>
        <strain evidence="4 5">BIOML-A2</strain>
    </source>
</reference>
<keyword evidence="1" id="KW-0597">Phosphoprotein</keyword>
<evidence type="ECO:0000313" key="5">
    <source>
        <dbReference type="Proteomes" id="UP000429211"/>
    </source>
</evidence>
<dbReference type="PROSITE" id="PS50930">
    <property type="entry name" value="HTH_LYTTR"/>
    <property type="match status" value="1"/>
</dbReference>
<dbReference type="Pfam" id="PF04397">
    <property type="entry name" value="LytTR"/>
    <property type="match status" value="1"/>
</dbReference>
<evidence type="ECO:0000313" key="4">
    <source>
        <dbReference type="EMBL" id="KAB7460336.1"/>
    </source>
</evidence>
<dbReference type="PANTHER" id="PTHR37299:SF1">
    <property type="entry name" value="STAGE 0 SPORULATION PROTEIN A HOMOLOG"/>
    <property type="match status" value="1"/>
</dbReference>
<feature type="domain" description="Response regulatory" evidence="2">
    <location>
        <begin position="6"/>
        <end position="123"/>
    </location>
</feature>
<feature type="modified residue" description="4-aspartylphosphate" evidence="1">
    <location>
        <position position="60"/>
    </location>
</feature>
<sequence>MDQVMHIAVVEDDDECAQAVTQCLERFSSEHGEPIETTVFRDGAAIVEDYRPVYDIVLMDIEMPGMDGISAAREIRKTDRDVVIIFITNMAQYALKGYTVQARSYILKPVNYYGLSMELQEAIDYINRNRRQNGRALLLPSGGGIDRVNLSDITYIESQRHNLFIHTTGGVLRIRESMNAMEANIDDPAFARCGVSFLINLAWVSGITEGREALVGGDRVPISRQKYKDFMAALSAYLGGIHD</sequence>
<dbReference type="EMBL" id="WDPD01000008">
    <property type="protein sequence ID" value="KAB7460336.1"/>
    <property type="molecule type" value="Genomic_DNA"/>
</dbReference>
<dbReference type="InterPro" id="IPR001789">
    <property type="entry name" value="Sig_transdc_resp-reg_receiver"/>
</dbReference>
<dbReference type="Pfam" id="PF00072">
    <property type="entry name" value="Response_reg"/>
    <property type="match status" value="1"/>
</dbReference>
<dbReference type="SMART" id="SM00850">
    <property type="entry name" value="LytTR"/>
    <property type="match status" value="1"/>
</dbReference>
<dbReference type="Gene3D" id="3.40.50.2300">
    <property type="match status" value="1"/>
</dbReference>
<dbReference type="SMART" id="SM00448">
    <property type="entry name" value="REC"/>
    <property type="match status" value="1"/>
</dbReference>
<evidence type="ECO:0000259" key="2">
    <source>
        <dbReference type="PROSITE" id="PS50110"/>
    </source>
</evidence>
<protein>
    <submittedName>
        <fullName evidence="4">Response regulator transcription factor</fullName>
    </submittedName>
</protein>
<dbReference type="Gene3D" id="2.40.50.1020">
    <property type="entry name" value="LytTr DNA-binding domain"/>
    <property type="match status" value="1"/>
</dbReference>